<gene>
    <name evidence="4" type="ORF">METZ01_LOCUS85988</name>
</gene>
<keyword evidence="3" id="KW-0520">NAD</keyword>
<name>A0A381UYW2_9ZZZZ</name>
<dbReference type="Gene3D" id="3.40.718.10">
    <property type="entry name" value="Isopropylmalate Dehydrogenase"/>
    <property type="match status" value="1"/>
</dbReference>
<evidence type="ECO:0000256" key="3">
    <source>
        <dbReference type="ARBA" id="ARBA00023027"/>
    </source>
</evidence>
<accession>A0A381UYW2</accession>
<keyword evidence="1" id="KW-0479">Metal-binding</keyword>
<dbReference type="GO" id="GO:0051287">
    <property type="term" value="F:NAD binding"/>
    <property type="evidence" value="ECO:0007669"/>
    <property type="project" value="InterPro"/>
</dbReference>
<dbReference type="PANTHER" id="PTHR30004:SF3">
    <property type="entry name" value="4-HYDROXYTHREONINE-4-PHOSPHATE DEHYDROGENASE 2-RELATED"/>
    <property type="match status" value="1"/>
</dbReference>
<dbReference type="InterPro" id="IPR005255">
    <property type="entry name" value="PdxA_fam"/>
</dbReference>
<dbReference type="AlphaFoldDB" id="A0A381UYW2"/>
<dbReference type="Pfam" id="PF04166">
    <property type="entry name" value="PdxA"/>
    <property type="match status" value="1"/>
</dbReference>
<evidence type="ECO:0000313" key="4">
    <source>
        <dbReference type="EMBL" id="SVA33134.1"/>
    </source>
</evidence>
<dbReference type="GO" id="GO:0046872">
    <property type="term" value="F:metal ion binding"/>
    <property type="evidence" value="ECO:0007669"/>
    <property type="project" value="UniProtKB-KW"/>
</dbReference>
<sequence>MKKNILPIAILLGDPSGIGPELITKLLNNNITDLANIVVIGEKSILEDGEKISGEKTNLKIITKFDQIQFNGQTKFFLDISNGKNRTYKLSENSAHSGESVIEALNCALELAKEKKIGAINFGPFNKTSLKLAGSIYEDELHLMADKLDVKDFFCELNVVDNFWTARVTSHIPLKDVPKYIKKENILKPIRLIDKTMKLNGLKNPRIAVQALNPHAEFGTEEKDEIIPAIKEAQRNGINAEGPLPCDTSFITAFKNKNHDCIVGMYHDALQCGLKSFGFDRGVTVQGGMPFPITTPAHGTAFDIAGKNIANLDPTIQSFKIALQITNNQFS</sequence>
<protein>
    <recommendedName>
        <fullName evidence="5">4-hydroxythreonine-4-phosphate dehydrogenase</fullName>
    </recommendedName>
</protein>
<evidence type="ECO:0000256" key="2">
    <source>
        <dbReference type="ARBA" id="ARBA00023002"/>
    </source>
</evidence>
<dbReference type="EMBL" id="UINC01007405">
    <property type="protein sequence ID" value="SVA33134.1"/>
    <property type="molecule type" value="Genomic_DNA"/>
</dbReference>
<evidence type="ECO:0000256" key="1">
    <source>
        <dbReference type="ARBA" id="ARBA00022723"/>
    </source>
</evidence>
<dbReference type="PANTHER" id="PTHR30004">
    <property type="entry name" value="4-HYDROXYTHREONINE-4-PHOSPHATE DEHYDROGENASE"/>
    <property type="match status" value="1"/>
</dbReference>
<proteinExistence type="predicted"/>
<reference evidence="4" key="1">
    <citation type="submission" date="2018-05" db="EMBL/GenBank/DDBJ databases">
        <authorList>
            <person name="Lanie J.A."/>
            <person name="Ng W.-L."/>
            <person name="Kazmierczak K.M."/>
            <person name="Andrzejewski T.M."/>
            <person name="Davidsen T.M."/>
            <person name="Wayne K.J."/>
            <person name="Tettelin H."/>
            <person name="Glass J.I."/>
            <person name="Rusch D."/>
            <person name="Podicherti R."/>
            <person name="Tsui H.-C.T."/>
            <person name="Winkler M.E."/>
        </authorList>
    </citation>
    <scope>NUCLEOTIDE SEQUENCE</scope>
</reference>
<organism evidence="4">
    <name type="scientific">marine metagenome</name>
    <dbReference type="NCBI Taxonomy" id="408172"/>
    <lineage>
        <taxon>unclassified sequences</taxon>
        <taxon>metagenomes</taxon>
        <taxon>ecological metagenomes</taxon>
    </lineage>
</organism>
<dbReference type="GO" id="GO:0016491">
    <property type="term" value="F:oxidoreductase activity"/>
    <property type="evidence" value="ECO:0007669"/>
    <property type="project" value="UniProtKB-KW"/>
</dbReference>
<dbReference type="SUPFAM" id="SSF53659">
    <property type="entry name" value="Isocitrate/Isopropylmalate dehydrogenase-like"/>
    <property type="match status" value="1"/>
</dbReference>
<keyword evidence="2" id="KW-0560">Oxidoreductase</keyword>
<evidence type="ECO:0008006" key="5">
    <source>
        <dbReference type="Google" id="ProtNLM"/>
    </source>
</evidence>